<sequence>MLSPLRSILGVAALALAHLTTPTAADSPPQKLPWDGRFHNIGNVTTKYLTHILTMRDDGRKGSVDQYVTIENDGRKPGFNRDTGVANIAVDDTSIFKKQTNFRRSELVQFVETEPKGRTFFRASLKKNKHFHTKYQWQLTFTEQHVFEIRVDATLTPPMIIYLNNGTWDPKWEVEFKPMTWFNFGFAISPTKTGNRTKVEFYMSEGNAELAHIRTDVTIKPFLPVEEFHIGALTLSDDGSQPKMNGEPEILSYSGDPTVLVNLHCPDVLVHAIVRNARSMQHNDYIHSAGS</sequence>
<comment type="caution">
    <text evidence="1">The sequence shown here is derived from an EMBL/GenBank/DDBJ whole genome shotgun (WGS) entry which is preliminary data.</text>
</comment>
<dbReference type="Proteomes" id="UP001163321">
    <property type="component" value="Chromosome 12"/>
</dbReference>
<name>A0ACC0WI94_9STRA</name>
<reference evidence="1 2" key="1">
    <citation type="journal article" date="2022" name="bioRxiv">
        <title>The genome of the oomycete Peronosclerospora sorghi, a cosmopolitan pathogen of maize and sorghum, is inflated with dispersed pseudogenes.</title>
        <authorList>
            <person name="Fletcher K."/>
            <person name="Martin F."/>
            <person name="Isakeit T."/>
            <person name="Cavanaugh K."/>
            <person name="Magill C."/>
            <person name="Michelmore R."/>
        </authorList>
    </citation>
    <scope>NUCLEOTIDE SEQUENCE [LARGE SCALE GENOMIC DNA]</scope>
    <source>
        <strain evidence="1">P6</strain>
    </source>
</reference>
<proteinExistence type="predicted"/>
<keyword evidence="2" id="KW-1185">Reference proteome</keyword>
<accession>A0ACC0WI94</accession>
<dbReference type="EMBL" id="CM047591">
    <property type="protein sequence ID" value="KAI9918580.1"/>
    <property type="molecule type" value="Genomic_DNA"/>
</dbReference>
<protein>
    <submittedName>
        <fullName evidence="1">Uncharacterized protein</fullName>
    </submittedName>
</protein>
<evidence type="ECO:0000313" key="2">
    <source>
        <dbReference type="Proteomes" id="UP001163321"/>
    </source>
</evidence>
<evidence type="ECO:0000313" key="1">
    <source>
        <dbReference type="EMBL" id="KAI9918580.1"/>
    </source>
</evidence>
<organism evidence="1 2">
    <name type="scientific">Peronosclerospora sorghi</name>
    <dbReference type="NCBI Taxonomy" id="230839"/>
    <lineage>
        <taxon>Eukaryota</taxon>
        <taxon>Sar</taxon>
        <taxon>Stramenopiles</taxon>
        <taxon>Oomycota</taxon>
        <taxon>Peronosporomycetes</taxon>
        <taxon>Peronosporales</taxon>
        <taxon>Peronosporaceae</taxon>
        <taxon>Peronosclerospora</taxon>
    </lineage>
</organism>
<gene>
    <name evidence="1" type="ORF">PsorP6_011452</name>
</gene>